<gene>
    <name evidence="1" type="primary">Hddc3_predicted</name>
    <name evidence="1" type="ORF">rCG_24790</name>
</gene>
<name>A6JCA7_RAT</name>
<organism evidence="1 2">
    <name type="scientific">Rattus norvegicus</name>
    <name type="common">Rat</name>
    <dbReference type="NCBI Taxonomy" id="10116"/>
    <lineage>
        <taxon>Eukaryota</taxon>
        <taxon>Metazoa</taxon>
        <taxon>Chordata</taxon>
        <taxon>Craniata</taxon>
        <taxon>Vertebrata</taxon>
        <taxon>Euteleostomi</taxon>
        <taxon>Mammalia</taxon>
        <taxon>Eutheria</taxon>
        <taxon>Euarchontoglires</taxon>
        <taxon>Glires</taxon>
        <taxon>Rodentia</taxon>
        <taxon>Myomorpha</taxon>
        <taxon>Muroidea</taxon>
        <taxon>Muridae</taxon>
        <taxon>Murinae</taxon>
        <taxon>Rattus</taxon>
    </lineage>
</organism>
<accession>A6JCA7</accession>
<dbReference type="EMBL" id="CH473980">
    <property type="protein sequence ID" value="EDM08634.1"/>
    <property type="molecule type" value="Genomic_DNA"/>
</dbReference>
<proteinExistence type="predicted"/>
<dbReference type="Proteomes" id="UP000234681">
    <property type="component" value="Chromosome 1"/>
</dbReference>
<protein>
    <submittedName>
        <fullName evidence="1">HD domain containing 3 (Predicted), isoform CRA_c</fullName>
    </submittedName>
</protein>
<dbReference type="AlphaFoldDB" id="A6JCA7"/>
<sequence>MLDTHFLCVFCISSPGLKASTLGAWRPYQLSWTMSLRRSDDVVVGWQIYWEGMPSLFGNWLGRTEIPVT</sequence>
<evidence type="ECO:0000313" key="2">
    <source>
        <dbReference type="Proteomes" id="UP000234681"/>
    </source>
</evidence>
<reference evidence="2" key="1">
    <citation type="submission" date="2005-09" db="EMBL/GenBank/DDBJ databases">
        <authorList>
            <person name="Mural R.J."/>
            <person name="Li P.W."/>
            <person name="Adams M.D."/>
            <person name="Amanatides P.G."/>
            <person name="Baden-Tillson H."/>
            <person name="Barnstead M."/>
            <person name="Chin S.H."/>
            <person name="Dew I."/>
            <person name="Evans C.A."/>
            <person name="Ferriera S."/>
            <person name="Flanigan M."/>
            <person name="Fosler C."/>
            <person name="Glodek A."/>
            <person name="Gu Z."/>
            <person name="Holt R.A."/>
            <person name="Jennings D."/>
            <person name="Kraft C.L."/>
            <person name="Lu F."/>
            <person name="Nguyen T."/>
            <person name="Nusskern D.R."/>
            <person name="Pfannkoch C.M."/>
            <person name="Sitter C."/>
            <person name="Sutton G.G."/>
            <person name="Venter J.C."/>
            <person name="Wang Z."/>
            <person name="Woodage T."/>
            <person name="Zheng X.H."/>
            <person name="Zhong F."/>
        </authorList>
    </citation>
    <scope>NUCLEOTIDE SEQUENCE [LARGE SCALE GENOMIC DNA]</scope>
    <source>
        <strain>BN</strain>
        <strain evidence="2">Sprague-Dawley</strain>
    </source>
</reference>
<evidence type="ECO:0000313" key="1">
    <source>
        <dbReference type="EMBL" id="EDM08634.1"/>
    </source>
</evidence>